<dbReference type="RefSeq" id="WP_093785055.1">
    <property type="nucleotide sequence ID" value="NZ_FNIE01000006.1"/>
</dbReference>
<dbReference type="STRING" id="310781.SAMN05216259_106284"/>
<evidence type="ECO:0000313" key="2">
    <source>
        <dbReference type="EMBL" id="SDN93640.1"/>
    </source>
</evidence>
<dbReference type="Pfam" id="PF04149">
    <property type="entry name" value="DUF397"/>
    <property type="match status" value="2"/>
</dbReference>
<proteinExistence type="predicted"/>
<organism evidence="2 3">
    <name type="scientific">Actinacidiphila guanduensis</name>
    <dbReference type="NCBI Taxonomy" id="310781"/>
    <lineage>
        <taxon>Bacteria</taxon>
        <taxon>Bacillati</taxon>
        <taxon>Actinomycetota</taxon>
        <taxon>Actinomycetes</taxon>
        <taxon>Kitasatosporales</taxon>
        <taxon>Streptomycetaceae</taxon>
        <taxon>Actinacidiphila</taxon>
    </lineage>
</organism>
<dbReference type="Proteomes" id="UP000199341">
    <property type="component" value="Unassembled WGS sequence"/>
</dbReference>
<feature type="domain" description="DUF397" evidence="1">
    <location>
        <begin position="35"/>
        <end position="88"/>
    </location>
</feature>
<dbReference type="EMBL" id="FNIE01000006">
    <property type="protein sequence ID" value="SDN93640.1"/>
    <property type="molecule type" value="Genomic_DNA"/>
</dbReference>
<sequence length="96" mass="10069">MEPNSSLRVIAWRKSSYSGGDGGNCVEASDSLTSASWRKSTYSDGSGGNCVEMADNLPDVIPVRDSKDPHGPALAFSRDAWTSFVGAVARGEFPGA</sequence>
<evidence type="ECO:0000313" key="3">
    <source>
        <dbReference type="Proteomes" id="UP000199341"/>
    </source>
</evidence>
<dbReference type="AlphaFoldDB" id="A0A1H0FG71"/>
<protein>
    <recommendedName>
        <fullName evidence="1">DUF397 domain-containing protein</fullName>
    </recommendedName>
</protein>
<reference evidence="2 3" key="1">
    <citation type="submission" date="2016-10" db="EMBL/GenBank/DDBJ databases">
        <authorList>
            <person name="de Groot N.N."/>
        </authorList>
    </citation>
    <scope>NUCLEOTIDE SEQUENCE [LARGE SCALE GENOMIC DNA]</scope>
    <source>
        <strain evidence="2 3">CGMCC 4.2022</strain>
    </source>
</reference>
<keyword evidence="3" id="KW-1185">Reference proteome</keyword>
<gene>
    <name evidence="2" type="ORF">SAMN05216259_106284</name>
</gene>
<name>A0A1H0FG71_9ACTN</name>
<dbReference type="InterPro" id="IPR007278">
    <property type="entry name" value="DUF397"/>
</dbReference>
<accession>A0A1H0FG71</accession>
<feature type="domain" description="DUF397" evidence="1">
    <location>
        <begin position="11"/>
        <end position="28"/>
    </location>
</feature>
<evidence type="ECO:0000259" key="1">
    <source>
        <dbReference type="Pfam" id="PF04149"/>
    </source>
</evidence>
<dbReference type="OrthoDB" id="4570646at2"/>